<comment type="caution">
    <text evidence="3">The sequence shown here is derived from an EMBL/GenBank/DDBJ whole genome shotgun (WGS) entry which is preliminary data.</text>
</comment>
<evidence type="ECO:0008006" key="5">
    <source>
        <dbReference type="Google" id="ProtNLM"/>
    </source>
</evidence>
<evidence type="ECO:0000256" key="2">
    <source>
        <dbReference type="SAM" id="SignalP"/>
    </source>
</evidence>
<dbReference type="OrthoDB" id="770607at2"/>
<keyword evidence="2" id="KW-0732">Signal</keyword>
<reference evidence="3 4" key="1">
    <citation type="submission" date="2019-05" db="EMBL/GenBank/DDBJ databases">
        <authorList>
            <person name="Qu J.-H."/>
        </authorList>
    </citation>
    <scope>NUCLEOTIDE SEQUENCE [LARGE SCALE GENOMIC DNA]</scope>
    <source>
        <strain evidence="3 4">T17</strain>
    </source>
</reference>
<evidence type="ECO:0000313" key="4">
    <source>
        <dbReference type="Proteomes" id="UP000306402"/>
    </source>
</evidence>
<feature type="region of interest" description="Disordered" evidence="1">
    <location>
        <begin position="25"/>
        <end position="68"/>
    </location>
</feature>
<dbReference type="EMBL" id="VCEJ01000004">
    <property type="protein sequence ID" value="TLV01489.1"/>
    <property type="molecule type" value="Genomic_DNA"/>
</dbReference>
<name>A0A5R9KZG5_9BACT</name>
<feature type="chain" id="PRO_5024381201" description="ZU5 domain-containing protein" evidence="2">
    <location>
        <begin position="19"/>
        <end position="430"/>
    </location>
</feature>
<keyword evidence="4" id="KW-1185">Reference proteome</keyword>
<protein>
    <recommendedName>
        <fullName evidence="5">ZU5 domain-containing protein</fullName>
    </recommendedName>
</protein>
<organism evidence="3 4">
    <name type="scientific">Dyadobacter luticola</name>
    <dbReference type="NCBI Taxonomy" id="1979387"/>
    <lineage>
        <taxon>Bacteria</taxon>
        <taxon>Pseudomonadati</taxon>
        <taxon>Bacteroidota</taxon>
        <taxon>Cytophagia</taxon>
        <taxon>Cytophagales</taxon>
        <taxon>Spirosomataceae</taxon>
        <taxon>Dyadobacter</taxon>
    </lineage>
</organism>
<sequence>MKNNLLAKLFALSLAALCACEKPEKNVDPVEETQPGTGTGTPTPVGQPVGDPFSKTIGPAGGSISSPDGRLKFTFPAGAIAKETTIKVQPVENHAPGGVGLGYAVTPTNIPLEKDAVVAWKYEDADMDGSAPEALGMAYQDEKGVWQGRADVKIDKEKHTVEVPVSKLAPWAFYEQFYLEIDKDVLAPGEHASIKAIYQTGRKENLPGDLAYPLLKSEVIQASRVIRWTLNGQTDGTGGNNYSNVGQIIEDNAYAKATYDAPPKEPDNNPIAIGIEIDAKQFGHVILTKNMTIISPAKMEIGGRSDSNPTVGLTIQGSSLQGIITDSQGKTMSIFFTIDSFKGKGHYKVNQPGTVMITPLIFGRVPYLYGHYNDNGEWISGGGEINITEYNGNTKAISGTISGTFWWEQAGGKLEPQKASARFRAVPVVI</sequence>
<gene>
    <name evidence="3" type="ORF">FEN17_18860</name>
</gene>
<dbReference type="PROSITE" id="PS51257">
    <property type="entry name" value="PROKAR_LIPOPROTEIN"/>
    <property type="match status" value="1"/>
</dbReference>
<proteinExistence type="predicted"/>
<feature type="compositionally biased region" description="Low complexity" evidence="1">
    <location>
        <begin position="32"/>
        <end position="50"/>
    </location>
</feature>
<evidence type="ECO:0000256" key="1">
    <source>
        <dbReference type="SAM" id="MobiDB-lite"/>
    </source>
</evidence>
<feature type="signal peptide" evidence="2">
    <location>
        <begin position="1"/>
        <end position="18"/>
    </location>
</feature>
<dbReference type="RefSeq" id="WP_138366860.1">
    <property type="nucleotide sequence ID" value="NZ_VCEJ01000004.1"/>
</dbReference>
<accession>A0A5R9KZG5</accession>
<evidence type="ECO:0000313" key="3">
    <source>
        <dbReference type="EMBL" id="TLV01489.1"/>
    </source>
</evidence>
<dbReference type="Proteomes" id="UP000306402">
    <property type="component" value="Unassembled WGS sequence"/>
</dbReference>
<dbReference type="AlphaFoldDB" id="A0A5R9KZG5"/>